<dbReference type="GO" id="GO:0007189">
    <property type="term" value="P:adenylate cyclase-activating G protein-coupled receptor signaling pathway"/>
    <property type="evidence" value="ECO:0007669"/>
    <property type="project" value="TreeGrafter"/>
</dbReference>
<dbReference type="Pfam" id="PF05462">
    <property type="entry name" value="Dicty_CAR"/>
    <property type="match status" value="1"/>
</dbReference>
<dbReference type="GO" id="GO:0007166">
    <property type="term" value="P:cell surface receptor signaling pathway"/>
    <property type="evidence" value="ECO:0007669"/>
    <property type="project" value="InterPro"/>
</dbReference>
<evidence type="ECO:0000259" key="6">
    <source>
        <dbReference type="PROSITE" id="PS50261"/>
    </source>
</evidence>
<protein>
    <submittedName>
        <fullName evidence="7">G-protein coupled receptor</fullName>
    </submittedName>
</protein>
<dbReference type="KEGG" id="sapo:SAPIO_CDS4951"/>
<dbReference type="EMBL" id="JOWA01000095">
    <property type="protein sequence ID" value="KEZ43255.1"/>
    <property type="molecule type" value="Genomic_DNA"/>
</dbReference>
<dbReference type="GeneID" id="27724023"/>
<dbReference type="VEuPathDB" id="FungiDB:SAPIO_CDS4951"/>
<proteinExistence type="predicted"/>
<dbReference type="OrthoDB" id="18453at2759"/>
<dbReference type="InterPro" id="IPR017981">
    <property type="entry name" value="GPCR_2-like_7TM"/>
</dbReference>
<gene>
    <name evidence="7" type="ORF">SAPIO_CDS4951</name>
</gene>
<feature type="transmembrane region" description="Helical" evidence="5">
    <location>
        <begin position="35"/>
        <end position="53"/>
    </location>
</feature>
<keyword evidence="7" id="KW-0675">Receptor</keyword>
<feature type="transmembrane region" description="Helical" evidence="5">
    <location>
        <begin position="77"/>
        <end position="99"/>
    </location>
</feature>
<dbReference type="GO" id="GO:0005886">
    <property type="term" value="C:plasma membrane"/>
    <property type="evidence" value="ECO:0007669"/>
    <property type="project" value="TreeGrafter"/>
</dbReference>
<dbReference type="OMA" id="NDIKCTH"/>
<keyword evidence="3 5" id="KW-1133">Transmembrane helix</keyword>
<evidence type="ECO:0000256" key="1">
    <source>
        <dbReference type="ARBA" id="ARBA00004141"/>
    </source>
</evidence>
<dbReference type="Proteomes" id="UP000028545">
    <property type="component" value="Unassembled WGS sequence"/>
</dbReference>
<sequence length="309" mass="35684">MPADSLWTLSMAINVYLTFYRRFDAPKLRKLELPYLLFNYGVPFVPAFVFIWVKDREGNRVYGNATLWCWITWEWKIWRIIAFYGPVWVVIITTMFIYFKASGTLYKNRKRLHAFRVSEIETDSLSRRITEVSTTTEVNEGSYGVRPAARALVRYRSDGVGDAGGRAAYPATISAGEEEWRHTNRAEAGNSASIRPSPAIRRIERRIIGYEINKAAWSYAKYAILFYAAMFVTWIPSTTNRLYSLLNENRVLLPLEYLAGFVLTLQGFWNCIIYMKTSWLGCKTLFRELCIAVQSRIAGILAPLKRDIT</sequence>
<accession>A0A084G7E3</accession>
<organism evidence="7 8">
    <name type="scientific">Pseudallescheria apiosperma</name>
    <name type="common">Scedosporium apiospermum</name>
    <dbReference type="NCBI Taxonomy" id="563466"/>
    <lineage>
        <taxon>Eukaryota</taxon>
        <taxon>Fungi</taxon>
        <taxon>Dikarya</taxon>
        <taxon>Ascomycota</taxon>
        <taxon>Pezizomycotina</taxon>
        <taxon>Sordariomycetes</taxon>
        <taxon>Hypocreomycetidae</taxon>
        <taxon>Microascales</taxon>
        <taxon>Microascaceae</taxon>
        <taxon>Scedosporium</taxon>
    </lineage>
</organism>
<evidence type="ECO:0000256" key="2">
    <source>
        <dbReference type="ARBA" id="ARBA00022692"/>
    </source>
</evidence>
<evidence type="ECO:0000256" key="5">
    <source>
        <dbReference type="SAM" id="Phobius"/>
    </source>
</evidence>
<comment type="subcellular location">
    <subcellularLocation>
        <location evidence="1">Membrane</location>
        <topology evidence="1">Multi-pass membrane protein</topology>
    </subcellularLocation>
</comment>
<dbReference type="AlphaFoldDB" id="A0A084G7E3"/>
<keyword evidence="4 5" id="KW-0472">Membrane</keyword>
<dbReference type="PANTHER" id="PTHR23112:SF22">
    <property type="entry name" value="G-PROTEIN COUPLED RECEPTOR"/>
    <property type="match status" value="1"/>
</dbReference>
<feature type="transmembrane region" description="Helical" evidence="5">
    <location>
        <begin position="257"/>
        <end position="275"/>
    </location>
</feature>
<reference evidence="7 8" key="1">
    <citation type="journal article" date="2014" name="Genome Announc.">
        <title>Draft genome sequence of the pathogenic fungus Scedosporium apiospermum.</title>
        <authorList>
            <person name="Vandeputte P."/>
            <person name="Ghamrawi S."/>
            <person name="Rechenmann M."/>
            <person name="Iltis A."/>
            <person name="Giraud S."/>
            <person name="Fleury M."/>
            <person name="Thornton C."/>
            <person name="Delhaes L."/>
            <person name="Meyer W."/>
            <person name="Papon N."/>
            <person name="Bouchara J.P."/>
        </authorList>
    </citation>
    <scope>NUCLEOTIDE SEQUENCE [LARGE SCALE GENOMIC DNA]</scope>
    <source>
        <strain evidence="7 8">IHEM 14462</strain>
    </source>
</reference>
<evidence type="ECO:0000313" key="7">
    <source>
        <dbReference type="EMBL" id="KEZ43255.1"/>
    </source>
</evidence>
<dbReference type="HOGENOM" id="CLU_024810_1_0_1"/>
<comment type="caution">
    <text evidence="7">The sequence shown here is derived from an EMBL/GenBank/DDBJ whole genome shotgun (WGS) entry which is preliminary data.</text>
</comment>
<name>A0A084G7E3_PSEDA</name>
<dbReference type="RefSeq" id="XP_016643054.1">
    <property type="nucleotide sequence ID" value="XM_016787379.1"/>
</dbReference>
<dbReference type="Gene3D" id="1.20.1070.10">
    <property type="entry name" value="Rhodopsin 7-helix transmembrane proteins"/>
    <property type="match status" value="1"/>
</dbReference>
<evidence type="ECO:0000256" key="3">
    <source>
        <dbReference type="ARBA" id="ARBA00022989"/>
    </source>
</evidence>
<keyword evidence="8" id="KW-1185">Reference proteome</keyword>
<evidence type="ECO:0000313" key="8">
    <source>
        <dbReference type="Proteomes" id="UP000028545"/>
    </source>
</evidence>
<evidence type="ECO:0000256" key="4">
    <source>
        <dbReference type="ARBA" id="ARBA00023136"/>
    </source>
</evidence>
<feature type="transmembrane region" description="Helical" evidence="5">
    <location>
        <begin position="219"/>
        <end position="237"/>
    </location>
</feature>
<dbReference type="PANTHER" id="PTHR23112">
    <property type="entry name" value="G PROTEIN-COUPLED RECEPTOR 157-RELATED"/>
    <property type="match status" value="1"/>
</dbReference>
<dbReference type="SUPFAM" id="SSF81321">
    <property type="entry name" value="Family A G protein-coupled receptor-like"/>
    <property type="match status" value="1"/>
</dbReference>
<keyword evidence="2 5" id="KW-0812">Transmembrane</keyword>
<dbReference type="GO" id="GO:0004930">
    <property type="term" value="F:G protein-coupled receptor activity"/>
    <property type="evidence" value="ECO:0007669"/>
    <property type="project" value="TreeGrafter"/>
</dbReference>
<feature type="domain" description="G-protein coupled receptors family 2 profile 2" evidence="6">
    <location>
        <begin position="1"/>
        <end position="110"/>
    </location>
</feature>
<dbReference type="PROSITE" id="PS50261">
    <property type="entry name" value="G_PROTEIN_RECEP_F2_4"/>
    <property type="match status" value="1"/>
</dbReference>